<dbReference type="EnsemblBacteria" id="BAD71607">
    <property type="protein sequence ID" value="BAD71607"/>
    <property type="gene ID" value="BAD71607"/>
</dbReference>
<dbReference type="PDBsum" id="5CH4"/>
<keyword evidence="6 9" id="KW-1133">Transmembrane helix</keyword>
<reference evidence="11 12" key="1">
    <citation type="submission" date="2004-11" db="EMBL/GenBank/DDBJ databases">
        <title>Complete genome sequence of Thermus thermophilus HB8.</title>
        <authorList>
            <person name="Masui R."/>
            <person name="Kurokawa K."/>
            <person name="Nakagawa N."/>
            <person name="Tokunaga F."/>
            <person name="Koyama Y."/>
            <person name="Shibata T."/>
            <person name="Oshima T."/>
            <person name="Yokoyama S."/>
            <person name="Yasunaga T."/>
            <person name="Kuramitsu S."/>
        </authorList>
    </citation>
    <scope>NUCLEOTIDE SEQUENCE [LARGE SCALE GENOMIC DNA]</scope>
    <source>
        <strain evidence="12">ATCC 27634 / DSM 579 / HB8</strain>
    </source>
</reference>
<proteinExistence type="evidence at protein level"/>
<dbReference type="GO" id="GO:0009306">
    <property type="term" value="P:protein secretion"/>
    <property type="evidence" value="ECO:0007669"/>
    <property type="project" value="UniProtKB-UniRule"/>
</dbReference>
<keyword evidence="3 9" id="KW-0813">Transport</keyword>
<keyword evidence="13 14" id="KW-0002">3D-structure</keyword>
<evidence type="ECO:0000256" key="5">
    <source>
        <dbReference type="ARBA" id="ARBA00022927"/>
    </source>
</evidence>
<dbReference type="HOGENOM" id="CLU_2083786_0_0_0"/>
<keyword evidence="7 9" id="KW-0811">Translocation</keyword>
<comment type="subcellular location">
    <subcellularLocation>
        <location evidence="9">Cell membrane</location>
        <topology evidence="9">Multi-pass membrane protein</topology>
    </subcellularLocation>
    <subcellularLocation>
        <location evidence="1">Membrane</location>
        <topology evidence="1">Multi-pass membrane protein</topology>
    </subcellularLocation>
</comment>
<organism evidence="11 12">
    <name type="scientific">Thermus thermophilus (strain ATCC 27634 / DSM 579 / HB8)</name>
    <dbReference type="NCBI Taxonomy" id="300852"/>
    <lineage>
        <taxon>Bacteria</taxon>
        <taxon>Thermotogati</taxon>
        <taxon>Deinococcota</taxon>
        <taxon>Deinococci</taxon>
        <taxon>Thermales</taxon>
        <taxon>Thermaceae</taxon>
        <taxon>Thermus</taxon>
    </lineage>
</organism>
<evidence type="ECO:0000256" key="2">
    <source>
        <dbReference type="ARBA" id="ARBA00008445"/>
    </source>
</evidence>
<gene>
    <name evidence="11" type="ordered locus">TTHA1784</name>
</gene>
<dbReference type="GO" id="GO:0015450">
    <property type="term" value="F:protein-transporting ATPase activity"/>
    <property type="evidence" value="ECO:0007669"/>
    <property type="project" value="UniProtKB-UniRule"/>
</dbReference>
<evidence type="ECO:0007829" key="14">
    <source>
        <dbReference type="PDB" id="5CH4"/>
    </source>
</evidence>
<dbReference type="eggNOG" id="COG1314">
    <property type="taxonomic scope" value="Bacteria"/>
</dbReference>
<dbReference type="NCBIfam" id="TIGR00810">
    <property type="entry name" value="secG"/>
    <property type="match status" value="1"/>
</dbReference>
<keyword evidence="8 9" id="KW-0472">Membrane</keyword>
<dbReference type="Proteomes" id="UP000000532">
    <property type="component" value="Chromosome"/>
</dbReference>
<dbReference type="PATRIC" id="fig|300852.9.peg.1754"/>
<comment type="function">
    <text evidence="9">Involved in protein export. Participates in an early event of protein translocation.</text>
</comment>
<accession>Q5SHE6</accession>
<feature type="transmembrane region" description="Helical" evidence="9">
    <location>
        <begin position="45"/>
        <end position="66"/>
    </location>
</feature>
<dbReference type="PDBsum" id="5AWW"/>
<dbReference type="EMBL" id="AP008226">
    <property type="protein sequence ID" value="BAD71607.1"/>
    <property type="molecule type" value="Genomic_DNA"/>
</dbReference>
<dbReference type="SMR" id="Q5SHE6"/>
<sequence length="117" mass="12337">MNRRPTAYEAVALPLSYTGPPLESVNQGATSRNRSPSGRVGGMDLLYTLVILFYLGVAGLLVYLVLVQEPKQGAGDLMGGSADLFSARGVTGGLYRLTVILGVVFAALALVIGLWPR</sequence>
<name>Q5SHE6_THET8</name>
<dbReference type="Pfam" id="PF03840">
    <property type="entry name" value="SecG"/>
    <property type="match status" value="1"/>
</dbReference>
<dbReference type="KEGG" id="ttj:TTHA1784"/>
<reference evidence="13 14" key="2">
    <citation type="journal article" date="2015" name="Cell Rep.">
        <title>Crystal Structures of SecYEG in Lipidic Cubic Phase Elucidate a Precise Resting and a Peptide-Bound State.</title>
        <authorList>
            <person name="Tanaka Y."/>
            <person name="Sugano Y."/>
            <person name="Takemoto M."/>
            <person name="Mori T."/>
            <person name="Furukawa A."/>
            <person name="Kusakizako T."/>
            <person name="Kumazaki K."/>
            <person name="Kashima A."/>
            <person name="Ishitani R."/>
            <person name="Sugita Y."/>
            <person name="Nureki O."/>
            <person name="Tsukazaki T."/>
        </authorList>
    </citation>
    <scope>X-RAY CRYSTALLOGRAPHY (2.72 ANGSTROMS) OF 43-117</scope>
</reference>
<feature type="region of interest" description="Disordered" evidence="10">
    <location>
        <begin position="18"/>
        <end position="37"/>
    </location>
</feature>
<evidence type="ECO:0000256" key="1">
    <source>
        <dbReference type="ARBA" id="ARBA00004141"/>
    </source>
</evidence>
<evidence type="ECO:0000256" key="9">
    <source>
        <dbReference type="RuleBase" id="RU365087"/>
    </source>
</evidence>
<evidence type="ECO:0000313" key="12">
    <source>
        <dbReference type="Proteomes" id="UP000000532"/>
    </source>
</evidence>
<evidence type="ECO:0000256" key="6">
    <source>
        <dbReference type="ARBA" id="ARBA00022989"/>
    </source>
</evidence>
<evidence type="ECO:0000256" key="4">
    <source>
        <dbReference type="ARBA" id="ARBA00022692"/>
    </source>
</evidence>
<comment type="similarity">
    <text evidence="2 9">Belongs to the SecG family.</text>
</comment>
<keyword evidence="12" id="KW-1185">Reference proteome</keyword>
<evidence type="ECO:0000256" key="10">
    <source>
        <dbReference type="SAM" id="MobiDB-lite"/>
    </source>
</evidence>
<keyword evidence="5 9" id="KW-0653">Protein transport</keyword>
<protein>
    <recommendedName>
        <fullName evidence="9">Protein-export membrane protein SecG</fullName>
    </recommendedName>
</protein>
<feature type="compositionally biased region" description="Polar residues" evidence="10">
    <location>
        <begin position="24"/>
        <end position="36"/>
    </location>
</feature>
<dbReference type="PDB" id="5CH4">
    <property type="method" value="X-ray"/>
    <property type="resolution" value="3.64 A"/>
    <property type="chains" value="G=43-117"/>
</dbReference>
<feature type="transmembrane region" description="Helical" evidence="9">
    <location>
        <begin position="94"/>
        <end position="115"/>
    </location>
</feature>
<dbReference type="InterPro" id="IPR004692">
    <property type="entry name" value="SecG"/>
</dbReference>
<evidence type="ECO:0000256" key="7">
    <source>
        <dbReference type="ARBA" id="ARBA00023010"/>
    </source>
</evidence>
<keyword evidence="9" id="KW-1003">Cell membrane</keyword>
<evidence type="ECO:0007829" key="13">
    <source>
        <dbReference type="PDB" id="5AWW"/>
    </source>
</evidence>
<dbReference type="AlphaFoldDB" id="Q5SHE6"/>
<dbReference type="PDB" id="5AWW">
    <property type="method" value="X-ray"/>
    <property type="resolution" value="2.72 A"/>
    <property type="chains" value="G=43-117"/>
</dbReference>
<dbReference type="GO" id="GO:0005886">
    <property type="term" value="C:plasma membrane"/>
    <property type="evidence" value="ECO:0007669"/>
    <property type="project" value="UniProtKB-SubCell"/>
</dbReference>
<evidence type="ECO:0000256" key="8">
    <source>
        <dbReference type="ARBA" id="ARBA00023136"/>
    </source>
</evidence>
<evidence type="ECO:0000256" key="3">
    <source>
        <dbReference type="ARBA" id="ARBA00022448"/>
    </source>
</evidence>
<evidence type="ECO:0000313" key="11">
    <source>
        <dbReference type="EMBL" id="BAD71607.1"/>
    </source>
</evidence>
<dbReference type="EvolutionaryTrace" id="Q5SHE6"/>
<keyword evidence="4 9" id="KW-0812">Transmembrane</keyword>